<sequence>MSDYSFNDQLTLETKAEELAKTAMDQGLIPSFAIDYFPDNWIFFIPSENKSQPLTPEEAYLRLHKLVEGGNQVTARR</sequence>
<evidence type="ECO:0000313" key="2">
    <source>
        <dbReference type="Proteomes" id="UP000667802"/>
    </source>
</evidence>
<keyword evidence="2" id="KW-1185">Reference proteome</keyword>
<proteinExistence type="predicted"/>
<dbReference type="AlphaFoldDB" id="A0AAP5M825"/>
<reference evidence="2" key="1">
    <citation type="journal article" date="2021" name="Science">
        <title>Hunting the eagle killer: A cyanobacterial neurotoxin causes vacuolar myelinopathy.</title>
        <authorList>
            <person name="Breinlinger S."/>
            <person name="Phillips T.J."/>
            <person name="Haram B.N."/>
            <person name="Mares J."/>
            <person name="Martinez Yerena J.A."/>
            <person name="Hrouzek P."/>
            <person name="Sobotka R."/>
            <person name="Henderson W.M."/>
            <person name="Schmieder P."/>
            <person name="Williams S.M."/>
            <person name="Lauderdale J.D."/>
            <person name="Wilde H.D."/>
            <person name="Gerrin W."/>
            <person name="Kust A."/>
            <person name="Washington J.W."/>
            <person name="Wagner C."/>
            <person name="Geier B."/>
            <person name="Liebeke M."/>
            <person name="Enke H."/>
            <person name="Niedermeyer T.H.J."/>
            <person name="Wilde S.B."/>
        </authorList>
    </citation>
    <scope>NUCLEOTIDE SEQUENCE [LARGE SCALE GENOMIC DNA]</scope>
    <source>
        <strain evidence="2">Thurmond2011</strain>
    </source>
</reference>
<dbReference type="Proteomes" id="UP000667802">
    <property type="component" value="Unassembled WGS sequence"/>
</dbReference>
<dbReference type="EMBL" id="JAALHA020000002">
    <property type="protein sequence ID" value="MDR9894317.1"/>
    <property type="molecule type" value="Genomic_DNA"/>
</dbReference>
<accession>A0AAP5M825</accession>
<organism evidence="1 2">
    <name type="scientific">Aetokthonos hydrillicola Thurmond2011</name>
    <dbReference type="NCBI Taxonomy" id="2712845"/>
    <lineage>
        <taxon>Bacteria</taxon>
        <taxon>Bacillati</taxon>
        <taxon>Cyanobacteriota</taxon>
        <taxon>Cyanophyceae</taxon>
        <taxon>Nostocales</taxon>
        <taxon>Hapalosiphonaceae</taxon>
        <taxon>Aetokthonos</taxon>
    </lineage>
</organism>
<comment type="caution">
    <text evidence="1">The sequence shown here is derived from an EMBL/GenBank/DDBJ whole genome shotgun (WGS) entry which is preliminary data.</text>
</comment>
<evidence type="ECO:0000313" key="1">
    <source>
        <dbReference type="EMBL" id="MDR9894317.1"/>
    </source>
</evidence>
<dbReference type="RefSeq" id="WP_208345851.1">
    <property type="nucleotide sequence ID" value="NZ_CAWQFN010000746.1"/>
</dbReference>
<name>A0AAP5M825_9CYAN</name>
<protein>
    <submittedName>
        <fullName evidence="1">Uncharacterized protein</fullName>
    </submittedName>
</protein>
<gene>
    <name evidence="1" type="ORF">G7B40_006990</name>
</gene>